<dbReference type="AlphaFoldDB" id="A0A1R2B915"/>
<dbReference type="EMBL" id="MPUH01000834">
    <property type="protein sequence ID" value="OMJ73272.1"/>
    <property type="molecule type" value="Genomic_DNA"/>
</dbReference>
<evidence type="ECO:0000313" key="2">
    <source>
        <dbReference type="EMBL" id="OMJ73272.1"/>
    </source>
</evidence>
<sequence>MYSELSSSTVLKRISSTRQLLEQTLKSKHRNLNYTTESFKEPLETTHNQLKKPNFEHFNQIFKNYTITPISQKNECKISTTQRTSSNTPVYQKSKSQLIREYQEKFTQECTFKPNISRIPNTKNLDYTERKFNSEEWFKNLTKPKSEVAEQREKMKWAKEQESNRDCSFQPKITNFRSLNTSSLTVEERLYNNGENKQQLRERLKREKEEKVANSYPYSPQISKSSGILMDYRKTQAPLYKRLDELQQEKKALRQLEKEKIEKHENLTFHPCINENSKHLADSKSQNDLINRLSNTSKSKDNLQEVSLGLSSTASKHFNTKEFLNRQENYCKKSKNHKEKILNENSQELSFKPSINFNSNFIANYKYKYAQETMDEKINRISLQDALKKKNTKDQINNDYYEKYAFKPKINNISKQLAQPTNMLDYQEELKNKHKIQAQASVAELQRICSFSPHINSLNKKSVINTRKIVQNSYEKQDFDKDGESRYKQGKNVLKNIEKSLENKKKVLFDLKQEKDFIVFSNCTFQPKKIERLKSENNIQVKGVNRFYELRNLAKQQKIEKELNERNKLYHGMTRDLIYSPRELC</sequence>
<keyword evidence="1" id="KW-0175">Coiled coil</keyword>
<protein>
    <submittedName>
        <fullName evidence="2">Uncharacterized protein</fullName>
    </submittedName>
</protein>
<dbReference type="OrthoDB" id="439158at2759"/>
<organism evidence="2 3">
    <name type="scientific">Stentor coeruleus</name>
    <dbReference type="NCBI Taxonomy" id="5963"/>
    <lineage>
        <taxon>Eukaryota</taxon>
        <taxon>Sar</taxon>
        <taxon>Alveolata</taxon>
        <taxon>Ciliophora</taxon>
        <taxon>Postciliodesmatophora</taxon>
        <taxon>Heterotrichea</taxon>
        <taxon>Heterotrichida</taxon>
        <taxon>Stentoridae</taxon>
        <taxon>Stentor</taxon>
    </lineage>
</organism>
<name>A0A1R2B915_9CILI</name>
<dbReference type="PANTHER" id="PTHR37028:SF4">
    <property type="entry name" value="ALMS MOTIF DOMAIN-CONTAINING PROTEIN"/>
    <property type="match status" value="1"/>
</dbReference>
<evidence type="ECO:0000256" key="1">
    <source>
        <dbReference type="SAM" id="Coils"/>
    </source>
</evidence>
<comment type="caution">
    <text evidence="2">The sequence shown here is derived from an EMBL/GenBank/DDBJ whole genome shotgun (WGS) entry which is preliminary data.</text>
</comment>
<keyword evidence="3" id="KW-1185">Reference proteome</keyword>
<dbReference type="PANTHER" id="PTHR37028">
    <property type="entry name" value="UNNAMED PRODUCT-RELATED"/>
    <property type="match status" value="1"/>
</dbReference>
<gene>
    <name evidence="2" type="ORF">SteCoe_28085</name>
</gene>
<proteinExistence type="predicted"/>
<reference evidence="2 3" key="1">
    <citation type="submission" date="2016-11" db="EMBL/GenBank/DDBJ databases">
        <title>The macronuclear genome of Stentor coeruleus: a giant cell with tiny introns.</title>
        <authorList>
            <person name="Slabodnick M."/>
            <person name="Ruby J.G."/>
            <person name="Reiff S.B."/>
            <person name="Swart E.C."/>
            <person name="Gosai S."/>
            <person name="Prabakaran S."/>
            <person name="Witkowska E."/>
            <person name="Larue G.E."/>
            <person name="Fisher S."/>
            <person name="Freeman R.M."/>
            <person name="Gunawardena J."/>
            <person name="Chu W."/>
            <person name="Stover N.A."/>
            <person name="Gregory B.D."/>
            <person name="Nowacki M."/>
            <person name="Derisi J."/>
            <person name="Roy S.W."/>
            <person name="Marshall W.F."/>
            <person name="Sood P."/>
        </authorList>
    </citation>
    <scope>NUCLEOTIDE SEQUENCE [LARGE SCALE GENOMIC DNA]</scope>
    <source>
        <strain evidence="2">WM001</strain>
    </source>
</reference>
<feature type="coiled-coil region" evidence="1">
    <location>
        <begin position="239"/>
        <end position="266"/>
    </location>
</feature>
<accession>A0A1R2B915</accession>
<dbReference type="Proteomes" id="UP000187209">
    <property type="component" value="Unassembled WGS sequence"/>
</dbReference>
<evidence type="ECO:0000313" key="3">
    <source>
        <dbReference type="Proteomes" id="UP000187209"/>
    </source>
</evidence>